<evidence type="ECO:0000256" key="4">
    <source>
        <dbReference type="ARBA" id="ARBA00023004"/>
    </source>
</evidence>
<dbReference type="EMBL" id="RPFJ01000002">
    <property type="protein sequence ID" value="RPD99927.1"/>
    <property type="molecule type" value="Genomic_DNA"/>
</dbReference>
<organism evidence="6 7">
    <name type="scientific">Aureibaculum marinum</name>
    <dbReference type="NCBI Taxonomy" id="2487930"/>
    <lineage>
        <taxon>Bacteria</taxon>
        <taxon>Pseudomonadati</taxon>
        <taxon>Bacteroidota</taxon>
        <taxon>Flavobacteriia</taxon>
        <taxon>Flavobacteriales</taxon>
        <taxon>Flavobacteriaceae</taxon>
        <taxon>Aureibaculum</taxon>
    </lineage>
</organism>
<dbReference type="GO" id="GO:0020037">
    <property type="term" value="F:heme binding"/>
    <property type="evidence" value="ECO:0007669"/>
    <property type="project" value="InterPro"/>
</dbReference>
<keyword evidence="1" id="KW-0813">Transport</keyword>
<dbReference type="GO" id="GO:0046872">
    <property type="term" value="F:metal ion binding"/>
    <property type="evidence" value="ECO:0007669"/>
    <property type="project" value="UniProtKB-KW"/>
</dbReference>
<dbReference type="InterPro" id="IPR001486">
    <property type="entry name" value="Hemoglobin_trunc"/>
</dbReference>
<dbReference type="SUPFAM" id="SSF46458">
    <property type="entry name" value="Globin-like"/>
    <property type="match status" value="1"/>
</dbReference>
<dbReference type="InterPro" id="IPR012292">
    <property type="entry name" value="Globin/Proto"/>
</dbReference>
<evidence type="ECO:0000313" key="7">
    <source>
        <dbReference type="Proteomes" id="UP000270856"/>
    </source>
</evidence>
<feature type="binding site" description="distal binding residue" evidence="5">
    <location>
        <position position="69"/>
    </location>
    <ligand>
        <name>heme</name>
        <dbReference type="ChEBI" id="CHEBI:30413"/>
    </ligand>
    <ligandPart>
        <name>Fe</name>
        <dbReference type="ChEBI" id="CHEBI:18248"/>
    </ligandPart>
</feature>
<keyword evidence="2 5" id="KW-0349">Heme</keyword>
<comment type="caution">
    <text evidence="6">The sequence shown here is derived from an EMBL/GenBank/DDBJ whole genome shotgun (WGS) entry which is preliminary data.</text>
</comment>
<keyword evidence="3 5" id="KW-0479">Metal-binding</keyword>
<evidence type="ECO:0000256" key="1">
    <source>
        <dbReference type="ARBA" id="ARBA00022448"/>
    </source>
</evidence>
<evidence type="ECO:0000256" key="5">
    <source>
        <dbReference type="PIRSR" id="PIRSR601486-1"/>
    </source>
</evidence>
<dbReference type="RefSeq" id="WP_123896097.1">
    <property type="nucleotide sequence ID" value="NZ_RPFJ01000002.1"/>
</dbReference>
<dbReference type="InterPro" id="IPR009050">
    <property type="entry name" value="Globin-like_sf"/>
</dbReference>
<keyword evidence="4 5" id="KW-0408">Iron</keyword>
<evidence type="ECO:0000256" key="3">
    <source>
        <dbReference type="ARBA" id="ARBA00022723"/>
    </source>
</evidence>
<proteinExistence type="predicted"/>
<evidence type="ECO:0000313" key="6">
    <source>
        <dbReference type="EMBL" id="RPD99927.1"/>
    </source>
</evidence>
<dbReference type="GO" id="GO:0019825">
    <property type="term" value="F:oxygen binding"/>
    <property type="evidence" value="ECO:0007669"/>
    <property type="project" value="InterPro"/>
</dbReference>
<protein>
    <submittedName>
        <fullName evidence="6">Group III truncated hemoglobin</fullName>
    </submittedName>
</protein>
<dbReference type="Pfam" id="PF01152">
    <property type="entry name" value="Bac_globin"/>
    <property type="match status" value="1"/>
</dbReference>
<name>A0A3N4NYM9_9FLAO</name>
<dbReference type="Proteomes" id="UP000270856">
    <property type="component" value="Unassembled WGS sequence"/>
</dbReference>
<dbReference type="CDD" id="cd08916">
    <property type="entry name" value="TrHb3_P"/>
    <property type="match status" value="1"/>
</dbReference>
<dbReference type="OrthoDB" id="25954at2"/>
<sequence length="125" mass="14991">MRDIKNREDIYFLIDNFYKKLLSDDLVKHFFLDILKQNHLEQHLQIITDFWNGILFNSPDYKRNAMQPHLILNKSKPFKNEHFKRWLSHFTSSIDENFKGEKAEMAKTRALSIATIMEIKMTTNS</sequence>
<evidence type="ECO:0000256" key="2">
    <source>
        <dbReference type="ARBA" id="ARBA00022617"/>
    </source>
</evidence>
<gene>
    <name evidence="6" type="ORF">EGM88_01285</name>
</gene>
<reference evidence="6 7" key="1">
    <citation type="submission" date="2018-11" db="EMBL/GenBank/DDBJ databases">
        <title>Aureibaculum marinum gen. nov., sp. nov., a member of the family Flavobacteriaceae isolated from the Bohai Sea.</title>
        <authorList>
            <person name="Ji X."/>
        </authorList>
    </citation>
    <scope>NUCLEOTIDE SEQUENCE [LARGE SCALE GENOMIC DNA]</scope>
    <source>
        <strain evidence="6 7">BH-SD17</strain>
    </source>
</reference>
<dbReference type="Gene3D" id="1.10.490.10">
    <property type="entry name" value="Globins"/>
    <property type="match status" value="1"/>
</dbReference>
<keyword evidence="7" id="KW-1185">Reference proteome</keyword>
<accession>A0A3N4NYM9</accession>
<dbReference type="AlphaFoldDB" id="A0A3N4NYM9"/>